<gene>
    <name evidence="2" type="ORF">L211DRAFT_836032</name>
</gene>
<reference evidence="2 3" key="1">
    <citation type="journal article" date="2018" name="Nat. Ecol. Evol.">
        <title>Pezizomycetes genomes reveal the molecular basis of ectomycorrhizal truffle lifestyle.</title>
        <authorList>
            <person name="Murat C."/>
            <person name="Payen T."/>
            <person name="Noel B."/>
            <person name="Kuo A."/>
            <person name="Morin E."/>
            <person name="Chen J."/>
            <person name="Kohler A."/>
            <person name="Krizsan K."/>
            <person name="Balestrini R."/>
            <person name="Da Silva C."/>
            <person name="Montanini B."/>
            <person name="Hainaut M."/>
            <person name="Levati E."/>
            <person name="Barry K.W."/>
            <person name="Belfiori B."/>
            <person name="Cichocki N."/>
            <person name="Clum A."/>
            <person name="Dockter R.B."/>
            <person name="Fauchery L."/>
            <person name="Guy J."/>
            <person name="Iotti M."/>
            <person name="Le Tacon F."/>
            <person name="Lindquist E.A."/>
            <person name="Lipzen A."/>
            <person name="Malagnac F."/>
            <person name="Mello A."/>
            <person name="Molinier V."/>
            <person name="Miyauchi S."/>
            <person name="Poulain J."/>
            <person name="Riccioni C."/>
            <person name="Rubini A."/>
            <person name="Sitrit Y."/>
            <person name="Splivallo R."/>
            <person name="Traeger S."/>
            <person name="Wang M."/>
            <person name="Zifcakova L."/>
            <person name="Wipf D."/>
            <person name="Zambonelli A."/>
            <person name="Paolocci F."/>
            <person name="Nowrousian M."/>
            <person name="Ottonello S."/>
            <person name="Baldrian P."/>
            <person name="Spatafora J.W."/>
            <person name="Henrissat B."/>
            <person name="Nagy L.G."/>
            <person name="Aury J.M."/>
            <person name="Wincker P."/>
            <person name="Grigoriev I.V."/>
            <person name="Bonfante P."/>
            <person name="Martin F.M."/>
        </authorList>
    </citation>
    <scope>NUCLEOTIDE SEQUENCE [LARGE SCALE GENOMIC DNA]</scope>
    <source>
        <strain evidence="2 3">ATCC MYA-4762</strain>
    </source>
</reference>
<sequence>MNMQFPKKEEWLVEWTVQRLKEEEGDGGVEARLSGRPPPVSLLPCSLPQETR</sequence>
<dbReference type="EMBL" id="ML121536">
    <property type="protein sequence ID" value="RPB25937.1"/>
    <property type="molecule type" value="Genomic_DNA"/>
</dbReference>
<dbReference type="AlphaFoldDB" id="A0A3N4LSQ8"/>
<dbReference type="Proteomes" id="UP000267821">
    <property type="component" value="Unassembled WGS sequence"/>
</dbReference>
<protein>
    <submittedName>
        <fullName evidence="2">Uncharacterized protein</fullName>
    </submittedName>
</protein>
<organism evidence="2 3">
    <name type="scientific">Terfezia boudieri ATCC MYA-4762</name>
    <dbReference type="NCBI Taxonomy" id="1051890"/>
    <lineage>
        <taxon>Eukaryota</taxon>
        <taxon>Fungi</taxon>
        <taxon>Dikarya</taxon>
        <taxon>Ascomycota</taxon>
        <taxon>Pezizomycotina</taxon>
        <taxon>Pezizomycetes</taxon>
        <taxon>Pezizales</taxon>
        <taxon>Pezizaceae</taxon>
        <taxon>Terfezia</taxon>
    </lineage>
</organism>
<evidence type="ECO:0000313" key="3">
    <source>
        <dbReference type="Proteomes" id="UP000267821"/>
    </source>
</evidence>
<accession>A0A3N4LSQ8</accession>
<evidence type="ECO:0000313" key="2">
    <source>
        <dbReference type="EMBL" id="RPB25937.1"/>
    </source>
</evidence>
<keyword evidence="3" id="KW-1185">Reference proteome</keyword>
<feature type="region of interest" description="Disordered" evidence="1">
    <location>
        <begin position="23"/>
        <end position="52"/>
    </location>
</feature>
<evidence type="ECO:0000256" key="1">
    <source>
        <dbReference type="SAM" id="MobiDB-lite"/>
    </source>
</evidence>
<dbReference type="InParanoid" id="A0A3N4LSQ8"/>
<feature type="compositionally biased region" description="Low complexity" evidence="1">
    <location>
        <begin position="42"/>
        <end position="52"/>
    </location>
</feature>
<proteinExistence type="predicted"/>
<dbReference type="OrthoDB" id="160374at2759"/>
<name>A0A3N4LSQ8_9PEZI</name>